<dbReference type="Pfam" id="PF03160">
    <property type="entry name" value="Calx-beta"/>
    <property type="match status" value="4"/>
</dbReference>
<protein>
    <recommendedName>
        <fullName evidence="5">Calx-beta domain-containing protein</fullName>
    </recommendedName>
</protein>
<evidence type="ECO:0000256" key="4">
    <source>
        <dbReference type="ARBA" id="ARBA00023065"/>
    </source>
</evidence>
<organism evidence="6">
    <name type="scientific">marine metagenome</name>
    <dbReference type="NCBI Taxonomy" id="408172"/>
    <lineage>
        <taxon>unclassified sequences</taxon>
        <taxon>metagenomes</taxon>
        <taxon>ecological metagenomes</taxon>
    </lineage>
</organism>
<evidence type="ECO:0000256" key="2">
    <source>
        <dbReference type="ARBA" id="ARBA00022737"/>
    </source>
</evidence>
<dbReference type="AlphaFoldDB" id="A0A381XG45"/>
<feature type="non-terminal residue" evidence="6">
    <location>
        <position position="981"/>
    </location>
</feature>
<dbReference type="InterPro" id="IPR013431">
    <property type="entry name" value="Delta_60_rpt"/>
</dbReference>
<evidence type="ECO:0000256" key="3">
    <source>
        <dbReference type="ARBA" id="ARBA00022837"/>
    </source>
</evidence>
<dbReference type="NCBIfam" id="TIGR02608">
    <property type="entry name" value="delta_60_rpt"/>
    <property type="match status" value="7"/>
</dbReference>
<keyword evidence="4" id="KW-0406">Ion transport</keyword>
<reference evidence="6" key="1">
    <citation type="submission" date="2018-05" db="EMBL/GenBank/DDBJ databases">
        <authorList>
            <person name="Lanie J.A."/>
            <person name="Ng W.-L."/>
            <person name="Kazmierczak K.M."/>
            <person name="Andrzejewski T.M."/>
            <person name="Davidsen T.M."/>
            <person name="Wayne K.J."/>
            <person name="Tettelin H."/>
            <person name="Glass J.I."/>
            <person name="Rusch D."/>
            <person name="Podicherti R."/>
            <person name="Tsui H.-C.T."/>
            <person name="Winkler M.E."/>
        </authorList>
    </citation>
    <scope>NUCLEOTIDE SEQUENCE</scope>
</reference>
<dbReference type="EMBL" id="UINC01015053">
    <property type="protein sequence ID" value="SVA63698.1"/>
    <property type="molecule type" value="Genomic_DNA"/>
</dbReference>
<keyword evidence="3" id="KW-0106">Calcium</keyword>
<evidence type="ECO:0000313" key="6">
    <source>
        <dbReference type="EMBL" id="SVA63698.1"/>
    </source>
</evidence>
<dbReference type="SMART" id="SM00237">
    <property type="entry name" value="Calx_beta"/>
    <property type="match status" value="3"/>
</dbReference>
<dbReference type="Gene3D" id="2.80.10.50">
    <property type="match status" value="4"/>
</dbReference>
<name>A0A381XG45_9ZZZZ</name>
<gene>
    <name evidence="6" type="ORF">METZ01_LOCUS116552</name>
</gene>
<sequence>QSSWLDPGNEKILIGGDFTKVGKYSRGRLARLNNDGSLDTSFESVQGADGTIQSIVVQPDRRILIAGSFTSVNLVPRNGIARLNSNGSLDESFDPGSGVDAPIYTIAVANPQWQFQPWPPRLSLEIYIGGLFTQYNGTRRMGVARLYADGTLDTTWMETAYNQFAGLHKGRVNDPANHVHDIAIQVDDGVLIGGSFARVGGGFTRDDLSNQSNITRLVGGSTEGPGNIQLVQDEYTVDENTGDLFVLLERVNGQLGAAMANVTIPQAKSGTGLADGGSDYDSVLKTVVWPSLYWKDRTNSFYGGGWMRSDAYSGVNNEPTVNAAGDKWYTEENNLVLKISEDMIVEGKERFDPQLFAPRGSLYLGGEPIALGTALGRGQAKVSIIDNDFDYGILRLTAAEYRVDEHVGKALVTVERVKGDVGEVSVDYEVVELSEMEMDELNLDGDSAAVSTGELTDFLSLRGTLTFAPGEMSKIIEVPIIDDTDSEIDEFALVKLANAKGGASLGGPFALEESVLIIIDNDYASGKLEFSAPQYSVSEAENQATVTVRRVGGSVGEVTLDYQVEEGTALPEKDFSAVTGQLSWADGDTGDKTIVIPLVNDDLVEPQKAFSVRLTAVTGAPGKLPVIGQDVVVIHLEDDDRFGALSFTSPDFFVNENSGQFVVTVVREYGTAELVSVDFETTPGSASEVVDFVPERGTLEFLPGQLNATFIVPVKDDDIPEGPETINLILTSPKPIREDGERAILGTPNMATLTVLDNETVNEPAGSIDTSFNLAAGANDFVNSIAQQADGRFFLSGDFTFVNGLARNRIVRLNTDGTVDTSFDAGSGFSDSVQEIGVQPDGRVVAVGHFTSVNGVNRNRIARLNSDGSVDDTFNPGGGANNPILDMLVQPDGRTVIVGDFSSFNGVSRKGVARINSDGTLDETFGLGDGPDFSVHAVVMQRDGRVIIAGDFKNYDGVACEGVVRLNPDGSIDKSFNSTLG</sequence>
<keyword evidence="4" id="KW-0813">Transport</keyword>
<dbReference type="Gene3D" id="2.60.40.2030">
    <property type="match status" value="4"/>
</dbReference>
<keyword evidence="2" id="KW-0677">Repeat</keyword>
<evidence type="ECO:0000256" key="1">
    <source>
        <dbReference type="ARBA" id="ARBA00022729"/>
    </source>
</evidence>
<dbReference type="InterPro" id="IPR003644">
    <property type="entry name" value="Calx_beta"/>
</dbReference>
<accession>A0A381XG45</accession>
<dbReference type="GO" id="GO:0030001">
    <property type="term" value="P:metal ion transport"/>
    <property type="evidence" value="ECO:0007669"/>
    <property type="project" value="TreeGrafter"/>
</dbReference>
<evidence type="ECO:0000259" key="5">
    <source>
        <dbReference type="SMART" id="SM00237"/>
    </source>
</evidence>
<dbReference type="SUPFAM" id="SSF101898">
    <property type="entry name" value="NHL repeat"/>
    <property type="match status" value="1"/>
</dbReference>
<keyword evidence="1" id="KW-0732">Signal</keyword>
<dbReference type="GO" id="GO:0007154">
    <property type="term" value="P:cell communication"/>
    <property type="evidence" value="ECO:0007669"/>
    <property type="project" value="InterPro"/>
</dbReference>
<dbReference type="PANTHER" id="PTHR11878">
    <property type="entry name" value="SODIUM/CALCIUM EXCHANGER"/>
    <property type="match status" value="1"/>
</dbReference>
<feature type="domain" description="Calx-beta" evidence="5">
    <location>
        <begin position="514"/>
        <end position="615"/>
    </location>
</feature>
<dbReference type="InterPro" id="IPR038081">
    <property type="entry name" value="CalX-like_sf"/>
</dbReference>
<feature type="domain" description="Calx-beta" evidence="5">
    <location>
        <begin position="380"/>
        <end position="497"/>
    </location>
</feature>
<proteinExistence type="predicted"/>
<feature type="domain" description="Calx-beta" evidence="5">
    <location>
        <begin position="632"/>
        <end position="731"/>
    </location>
</feature>
<dbReference type="Pfam" id="PF17164">
    <property type="entry name" value="DUF5122"/>
    <property type="match status" value="7"/>
</dbReference>
<feature type="non-terminal residue" evidence="6">
    <location>
        <position position="1"/>
    </location>
</feature>
<dbReference type="GO" id="GO:0016020">
    <property type="term" value="C:membrane"/>
    <property type="evidence" value="ECO:0007669"/>
    <property type="project" value="InterPro"/>
</dbReference>
<dbReference type="PANTHER" id="PTHR11878:SF65">
    <property type="entry name" value="NA_CA-EXCHANGE PROTEIN, ISOFORM G"/>
    <property type="match status" value="1"/>
</dbReference>
<dbReference type="SUPFAM" id="SSF141072">
    <property type="entry name" value="CalX-like"/>
    <property type="match status" value="3"/>
</dbReference>
<dbReference type="InterPro" id="IPR051171">
    <property type="entry name" value="CaCA"/>
</dbReference>